<dbReference type="KEGG" id="hir:HETIRDRAFT_456418"/>
<dbReference type="HOGENOM" id="CLU_1731697_0_0_1"/>
<evidence type="ECO:0000256" key="1">
    <source>
        <dbReference type="SAM" id="MobiDB-lite"/>
    </source>
</evidence>
<organism evidence="2 3">
    <name type="scientific">Heterobasidion irregulare (strain TC 32-1)</name>
    <dbReference type="NCBI Taxonomy" id="747525"/>
    <lineage>
        <taxon>Eukaryota</taxon>
        <taxon>Fungi</taxon>
        <taxon>Dikarya</taxon>
        <taxon>Basidiomycota</taxon>
        <taxon>Agaricomycotina</taxon>
        <taxon>Agaricomycetes</taxon>
        <taxon>Russulales</taxon>
        <taxon>Bondarzewiaceae</taxon>
        <taxon>Heterobasidion</taxon>
        <taxon>Heterobasidion annosum species complex</taxon>
    </lineage>
</organism>
<feature type="compositionally biased region" description="Basic and acidic residues" evidence="1">
    <location>
        <begin position="88"/>
        <end position="100"/>
    </location>
</feature>
<accession>W4JN06</accession>
<dbReference type="GeneID" id="20676740"/>
<dbReference type="Proteomes" id="UP000030671">
    <property type="component" value="Unassembled WGS sequence"/>
</dbReference>
<evidence type="ECO:0000313" key="3">
    <source>
        <dbReference type="Proteomes" id="UP000030671"/>
    </source>
</evidence>
<dbReference type="InParanoid" id="W4JN06"/>
<sequence>MTSPCLAQAIPLRTAHVIALHSPPTNNRRPPRPRPAVSASSAPSTPYPENTAPRLPTPSNILSIGNAERPLYLHPPYVMCPHAPVGPAEEKNRQTRAREQRLKIKRLRIKIKRFGSARSPLAARRLDPSPPSPRPRVRASPARLNNSRLRE</sequence>
<name>W4JN06_HETIT</name>
<keyword evidence="3" id="KW-1185">Reference proteome</keyword>
<feature type="compositionally biased region" description="Low complexity" evidence="1">
    <location>
        <begin position="35"/>
        <end position="44"/>
    </location>
</feature>
<evidence type="ECO:0000313" key="2">
    <source>
        <dbReference type="EMBL" id="ETW74918.1"/>
    </source>
</evidence>
<proteinExistence type="predicted"/>
<feature type="region of interest" description="Disordered" evidence="1">
    <location>
        <begin position="21"/>
        <end position="62"/>
    </location>
</feature>
<dbReference type="EMBL" id="KI925467">
    <property type="protein sequence ID" value="ETW74918.1"/>
    <property type="molecule type" value="Genomic_DNA"/>
</dbReference>
<gene>
    <name evidence="2" type="ORF">HETIRDRAFT_456418</name>
</gene>
<feature type="region of interest" description="Disordered" evidence="1">
    <location>
        <begin position="80"/>
        <end position="100"/>
    </location>
</feature>
<reference evidence="2 3" key="1">
    <citation type="journal article" date="2012" name="New Phytol.">
        <title>Insight into trade-off between wood decay and parasitism from the genome of a fungal forest pathogen.</title>
        <authorList>
            <person name="Olson A."/>
            <person name="Aerts A."/>
            <person name="Asiegbu F."/>
            <person name="Belbahri L."/>
            <person name="Bouzid O."/>
            <person name="Broberg A."/>
            <person name="Canback B."/>
            <person name="Coutinho P.M."/>
            <person name="Cullen D."/>
            <person name="Dalman K."/>
            <person name="Deflorio G."/>
            <person name="van Diepen L.T."/>
            <person name="Dunand C."/>
            <person name="Duplessis S."/>
            <person name="Durling M."/>
            <person name="Gonthier P."/>
            <person name="Grimwood J."/>
            <person name="Fossdal C.G."/>
            <person name="Hansson D."/>
            <person name="Henrissat B."/>
            <person name="Hietala A."/>
            <person name="Himmelstrand K."/>
            <person name="Hoffmeister D."/>
            <person name="Hogberg N."/>
            <person name="James T.Y."/>
            <person name="Karlsson M."/>
            <person name="Kohler A."/>
            <person name="Kues U."/>
            <person name="Lee Y.H."/>
            <person name="Lin Y.C."/>
            <person name="Lind M."/>
            <person name="Lindquist E."/>
            <person name="Lombard V."/>
            <person name="Lucas S."/>
            <person name="Lunden K."/>
            <person name="Morin E."/>
            <person name="Murat C."/>
            <person name="Park J."/>
            <person name="Raffaello T."/>
            <person name="Rouze P."/>
            <person name="Salamov A."/>
            <person name="Schmutz J."/>
            <person name="Solheim H."/>
            <person name="Stahlberg J."/>
            <person name="Velez H."/>
            <person name="de Vries R.P."/>
            <person name="Wiebenga A."/>
            <person name="Woodward S."/>
            <person name="Yakovlev I."/>
            <person name="Garbelotto M."/>
            <person name="Martin F."/>
            <person name="Grigoriev I.V."/>
            <person name="Stenlid J."/>
        </authorList>
    </citation>
    <scope>NUCLEOTIDE SEQUENCE [LARGE SCALE GENOMIC DNA]</scope>
    <source>
        <strain evidence="2 3">TC 32-1</strain>
    </source>
</reference>
<dbReference type="AlphaFoldDB" id="W4JN06"/>
<feature type="region of interest" description="Disordered" evidence="1">
    <location>
        <begin position="113"/>
        <end position="151"/>
    </location>
</feature>
<protein>
    <submittedName>
        <fullName evidence="2">Uncharacterized protein</fullName>
    </submittedName>
</protein>
<dbReference type="RefSeq" id="XP_009553381.1">
    <property type="nucleotide sequence ID" value="XM_009555086.1"/>
</dbReference>